<evidence type="ECO:0000256" key="9">
    <source>
        <dbReference type="ARBA" id="ARBA00022737"/>
    </source>
</evidence>
<dbReference type="SUPFAM" id="SSF49401">
    <property type="entry name" value="Bacterial adhesins"/>
    <property type="match status" value="1"/>
</dbReference>
<dbReference type="GO" id="GO:0098609">
    <property type="term" value="P:cell-cell adhesion"/>
    <property type="evidence" value="ECO:0007669"/>
    <property type="project" value="TreeGrafter"/>
</dbReference>
<dbReference type="AlphaFoldDB" id="M3JT49"/>
<dbReference type="InterPro" id="IPR033504">
    <property type="entry name" value="ALS"/>
</dbReference>
<dbReference type="OMA" id="LETTITC"/>
<dbReference type="GO" id="GO:1903561">
    <property type="term" value="C:extracellular vesicle"/>
    <property type="evidence" value="ECO:0007669"/>
    <property type="project" value="TreeGrafter"/>
</dbReference>
<comment type="similarity">
    <text evidence="3">Belongs to the ALS family.</text>
</comment>
<dbReference type="GO" id="GO:0043709">
    <property type="term" value="P:cell adhesion involved in single-species biofilm formation"/>
    <property type="evidence" value="ECO:0007669"/>
    <property type="project" value="TreeGrafter"/>
</dbReference>
<evidence type="ECO:0000259" key="17">
    <source>
        <dbReference type="SMART" id="SM01056"/>
    </source>
</evidence>
<dbReference type="Proteomes" id="UP000011777">
    <property type="component" value="Unassembled WGS sequence"/>
</dbReference>
<dbReference type="Pfam" id="PF11766">
    <property type="entry name" value="Candida_ALS_N"/>
    <property type="match status" value="1"/>
</dbReference>
<dbReference type="eggNOG" id="ENOG502RGCG">
    <property type="taxonomic scope" value="Eukaryota"/>
</dbReference>
<keyword evidence="4" id="KW-1003">Cell membrane</keyword>
<protein>
    <submittedName>
        <fullName evidence="18">Agglutinin-like protein, putative</fullName>
    </submittedName>
</protein>
<proteinExistence type="inferred from homology"/>
<keyword evidence="12" id="KW-0472">Membrane</keyword>
<evidence type="ECO:0000256" key="13">
    <source>
        <dbReference type="ARBA" id="ARBA00023157"/>
    </source>
</evidence>
<keyword evidence="13" id="KW-1015">Disulfide bond</keyword>
<reference evidence="18 19" key="1">
    <citation type="submission" date="2013-02" db="EMBL/GenBank/DDBJ databases">
        <title>Genome sequence of Candida maltosa Xu316, a potential industrial strain for xylitol and ethanol production.</title>
        <authorList>
            <person name="Yu J."/>
            <person name="Wang Q."/>
            <person name="Geng X."/>
            <person name="Bao W."/>
            <person name="He P."/>
            <person name="Cai J."/>
        </authorList>
    </citation>
    <scope>NUCLEOTIDE SEQUENCE [LARGE SCALE GENOMIC DNA]</scope>
    <source>
        <strain evidence="19">Xu316</strain>
    </source>
</reference>
<keyword evidence="6" id="KW-0964">Secreted</keyword>
<keyword evidence="7" id="KW-0336">GPI-anchor</keyword>
<dbReference type="EMBL" id="AOGT01002197">
    <property type="protein sequence ID" value="EMG46020.1"/>
    <property type="molecule type" value="Genomic_DNA"/>
</dbReference>
<evidence type="ECO:0000256" key="10">
    <source>
        <dbReference type="ARBA" id="ARBA00022889"/>
    </source>
</evidence>
<dbReference type="GO" id="GO:0030446">
    <property type="term" value="C:hyphal cell wall"/>
    <property type="evidence" value="ECO:0007669"/>
    <property type="project" value="TreeGrafter"/>
</dbReference>
<evidence type="ECO:0000256" key="11">
    <source>
        <dbReference type="ARBA" id="ARBA00023026"/>
    </source>
</evidence>
<dbReference type="GO" id="GO:0009986">
    <property type="term" value="C:cell surface"/>
    <property type="evidence" value="ECO:0007669"/>
    <property type="project" value="TreeGrafter"/>
</dbReference>
<dbReference type="PANTHER" id="PTHR33793:SF2">
    <property type="entry name" value="AGGLUTININ-LIKE PROTEIN 6"/>
    <property type="match status" value="1"/>
</dbReference>
<dbReference type="Gene3D" id="2.60.40.2430">
    <property type="entry name" value="Agglutinin-like protein, N-terminal domain, N2 subdomain"/>
    <property type="match status" value="1"/>
</dbReference>
<dbReference type="InterPro" id="IPR008966">
    <property type="entry name" value="Adhesion_dom_sf"/>
</dbReference>
<gene>
    <name evidence="18" type="ORF">G210_3748</name>
</gene>
<dbReference type="GO" id="GO:0044011">
    <property type="term" value="P:single-species biofilm formation on inanimate substrate"/>
    <property type="evidence" value="ECO:0007669"/>
    <property type="project" value="TreeGrafter"/>
</dbReference>
<sequence length="328" mass="34972">MILSIIFLVAILGNVQSAQISGVFTSFNSLVWQKASSSYTYSGPSLPTWMATLGWTLDGATARPGDTFTLIMDCTYKFVTDQTSINLVADGTNFATCAMNSGAEFLSFSSLQCTITNALTSNTRAYGTVTVPIAFNVGGSGSSVNLHGASCFKAGTNQVTFQDGNNKISTQVNFQASDETASNFISNLRLIPSLNQLLSYALAPSCPSGYNSGTLGFYRSDSSFSIDCSSINAGISNAINDWNFPETSASFSYTTSCSSSSFSISYQNIPAGFRPFISSLISVPSTSRSINMYYTVRNTCSDRSTRNSSPSKTWNYYANSNAIANGAV</sequence>
<dbReference type="GO" id="GO:0030448">
    <property type="term" value="P:hyphal growth"/>
    <property type="evidence" value="ECO:0007669"/>
    <property type="project" value="TreeGrafter"/>
</dbReference>
<accession>M3JT49</accession>
<evidence type="ECO:0000256" key="5">
    <source>
        <dbReference type="ARBA" id="ARBA00022512"/>
    </source>
</evidence>
<feature type="non-terminal residue" evidence="18">
    <location>
        <position position="328"/>
    </location>
</feature>
<evidence type="ECO:0000256" key="7">
    <source>
        <dbReference type="ARBA" id="ARBA00022622"/>
    </source>
</evidence>
<dbReference type="GO" id="GO:0005886">
    <property type="term" value="C:plasma membrane"/>
    <property type="evidence" value="ECO:0007669"/>
    <property type="project" value="UniProtKB-SubCell"/>
</dbReference>
<evidence type="ECO:0000256" key="6">
    <source>
        <dbReference type="ARBA" id="ARBA00022525"/>
    </source>
</evidence>
<evidence type="ECO:0000256" key="15">
    <source>
        <dbReference type="ARBA" id="ARBA00023288"/>
    </source>
</evidence>
<evidence type="ECO:0000256" key="8">
    <source>
        <dbReference type="ARBA" id="ARBA00022729"/>
    </source>
</evidence>
<evidence type="ECO:0000313" key="18">
    <source>
        <dbReference type="EMBL" id="EMG46020.1"/>
    </source>
</evidence>
<keyword evidence="14" id="KW-0325">Glycoprotein</keyword>
<evidence type="ECO:0000256" key="16">
    <source>
        <dbReference type="SAM" id="SignalP"/>
    </source>
</evidence>
<evidence type="ECO:0000256" key="1">
    <source>
        <dbReference type="ARBA" id="ARBA00004191"/>
    </source>
</evidence>
<evidence type="ECO:0000256" key="4">
    <source>
        <dbReference type="ARBA" id="ARBA00022475"/>
    </source>
</evidence>
<keyword evidence="8 16" id="KW-0732">Signal</keyword>
<dbReference type="InterPro" id="IPR043063">
    <property type="entry name" value="Agglutinin-like_N_N2"/>
</dbReference>
<dbReference type="OrthoDB" id="3981162at2759"/>
<evidence type="ECO:0000256" key="14">
    <source>
        <dbReference type="ARBA" id="ARBA00023180"/>
    </source>
</evidence>
<feature type="chain" id="PRO_5004035539" evidence="16">
    <location>
        <begin position="18"/>
        <end position="328"/>
    </location>
</feature>
<dbReference type="PANTHER" id="PTHR33793">
    <property type="entry name" value="ALPHA-AGGLUTININ"/>
    <property type="match status" value="1"/>
</dbReference>
<evidence type="ECO:0000256" key="3">
    <source>
        <dbReference type="ARBA" id="ARBA00007021"/>
    </source>
</evidence>
<dbReference type="GO" id="GO:0043710">
    <property type="term" value="P:cell adhesion involved in multi-species biofilm formation"/>
    <property type="evidence" value="ECO:0007669"/>
    <property type="project" value="TreeGrafter"/>
</dbReference>
<dbReference type="Gene3D" id="2.60.40.1280">
    <property type="match status" value="1"/>
</dbReference>
<comment type="subcellular location">
    <subcellularLocation>
        <location evidence="2">Cell membrane</location>
        <topology evidence="2">Lipid-anchor</topology>
        <topology evidence="2">GPI-anchor</topology>
    </subcellularLocation>
    <subcellularLocation>
        <location evidence="1">Secreted</location>
        <location evidence="1">Cell wall</location>
    </subcellularLocation>
</comment>
<keyword evidence="11" id="KW-0843">Virulence</keyword>
<dbReference type="FunFam" id="2.60.40.1280:FF:000001">
    <property type="entry name" value="Agglutinin-like protein 3"/>
    <property type="match status" value="1"/>
</dbReference>
<dbReference type="SMART" id="SM01056">
    <property type="entry name" value="Candida_ALS_N"/>
    <property type="match status" value="1"/>
</dbReference>
<dbReference type="InterPro" id="IPR011252">
    <property type="entry name" value="Fibrogen-bd_dom1"/>
</dbReference>
<feature type="signal peptide" evidence="16">
    <location>
        <begin position="1"/>
        <end position="17"/>
    </location>
</feature>
<keyword evidence="10" id="KW-0130">Cell adhesion</keyword>
<evidence type="ECO:0000256" key="12">
    <source>
        <dbReference type="ARBA" id="ARBA00023136"/>
    </source>
</evidence>
<feature type="domain" description="Agglutinin-like protein N-terminal" evidence="17">
    <location>
        <begin position="54"/>
        <end position="300"/>
    </location>
</feature>
<dbReference type="GO" id="GO:0030445">
    <property type="term" value="C:yeast-form cell wall"/>
    <property type="evidence" value="ECO:0007669"/>
    <property type="project" value="TreeGrafter"/>
</dbReference>
<dbReference type="GO" id="GO:0098552">
    <property type="term" value="C:side of membrane"/>
    <property type="evidence" value="ECO:0007669"/>
    <property type="project" value="UniProtKB-KW"/>
</dbReference>
<evidence type="ECO:0000256" key="2">
    <source>
        <dbReference type="ARBA" id="ARBA00004609"/>
    </source>
</evidence>
<keyword evidence="5" id="KW-0134">Cell wall</keyword>
<dbReference type="InterPro" id="IPR024672">
    <property type="entry name" value="Agglutinin-like_N"/>
</dbReference>
<dbReference type="STRING" id="1245528.M3JT49"/>
<name>M3JT49_CANMX</name>
<keyword evidence="15" id="KW-0449">Lipoprotein</keyword>
<dbReference type="HOGENOM" id="CLU_031316_1_0_1"/>
<comment type="caution">
    <text evidence="18">The sequence shown here is derived from an EMBL/GenBank/DDBJ whole genome shotgun (WGS) entry which is preliminary data.</text>
</comment>
<organism evidence="18 19">
    <name type="scientific">Candida maltosa (strain Xu316)</name>
    <name type="common">Yeast</name>
    <dbReference type="NCBI Taxonomy" id="1245528"/>
    <lineage>
        <taxon>Eukaryota</taxon>
        <taxon>Fungi</taxon>
        <taxon>Dikarya</taxon>
        <taxon>Ascomycota</taxon>
        <taxon>Saccharomycotina</taxon>
        <taxon>Pichiomycetes</taxon>
        <taxon>Debaryomycetaceae</taxon>
        <taxon>Candida/Lodderomyces clade</taxon>
        <taxon>Candida</taxon>
    </lineage>
</organism>
<evidence type="ECO:0000313" key="19">
    <source>
        <dbReference type="Proteomes" id="UP000011777"/>
    </source>
</evidence>
<keyword evidence="9" id="KW-0677">Repeat</keyword>
<keyword evidence="19" id="KW-1185">Reference proteome</keyword>